<keyword evidence="1" id="KW-0812">Transmembrane</keyword>
<gene>
    <name evidence="2" type="ORF">BDQ12DRAFT_689593</name>
</gene>
<dbReference type="EMBL" id="ML213631">
    <property type="protein sequence ID" value="TFK34435.1"/>
    <property type="molecule type" value="Genomic_DNA"/>
</dbReference>
<proteinExistence type="predicted"/>
<evidence type="ECO:0000256" key="1">
    <source>
        <dbReference type="SAM" id="Phobius"/>
    </source>
</evidence>
<evidence type="ECO:0000313" key="2">
    <source>
        <dbReference type="EMBL" id="TFK34435.1"/>
    </source>
</evidence>
<keyword evidence="3" id="KW-1185">Reference proteome</keyword>
<name>A0A5C3LNQ9_9AGAR</name>
<sequence length="153" mass="17200">MRYNHNYDLISRQREYEIPLQSRHFQVTISVNGAKWLFRAFDSFICLSILFPCCTFLFHAPFLFDLVVCTIFPLCSHIIPCFLSLHFRFTIFVSVFLTLTGCDKSSIPDTPLSFMIAAILFCFEVTSETLGPSGSTTLNLDSLSCGLVSGNGS</sequence>
<evidence type="ECO:0000313" key="3">
    <source>
        <dbReference type="Proteomes" id="UP000308652"/>
    </source>
</evidence>
<feature type="transmembrane region" description="Helical" evidence="1">
    <location>
        <begin position="70"/>
        <end position="99"/>
    </location>
</feature>
<keyword evidence="1" id="KW-1133">Transmembrane helix</keyword>
<protein>
    <submittedName>
        <fullName evidence="2">Uncharacterized protein</fullName>
    </submittedName>
</protein>
<organism evidence="2 3">
    <name type="scientific">Crucibulum laeve</name>
    <dbReference type="NCBI Taxonomy" id="68775"/>
    <lineage>
        <taxon>Eukaryota</taxon>
        <taxon>Fungi</taxon>
        <taxon>Dikarya</taxon>
        <taxon>Basidiomycota</taxon>
        <taxon>Agaricomycotina</taxon>
        <taxon>Agaricomycetes</taxon>
        <taxon>Agaricomycetidae</taxon>
        <taxon>Agaricales</taxon>
        <taxon>Agaricineae</taxon>
        <taxon>Nidulariaceae</taxon>
        <taxon>Crucibulum</taxon>
    </lineage>
</organism>
<feature type="transmembrane region" description="Helical" evidence="1">
    <location>
        <begin position="44"/>
        <end position="64"/>
    </location>
</feature>
<dbReference type="Proteomes" id="UP000308652">
    <property type="component" value="Unassembled WGS sequence"/>
</dbReference>
<dbReference type="AlphaFoldDB" id="A0A5C3LNQ9"/>
<accession>A0A5C3LNQ9</accession>
<keyword evidence="1" id="KW-0472">Membrane</keyword>
<reference evidence="2 3" key="1">
    <citation type="journal article" date="2019" name="Nat. Ecol. Evol.">
        <title>Megaphylogeny resolves global patterns of mushroom evolution.</title>
        <authorList>
            <person name="Varga T."/>
            <person name="Krizsan K."/>
            <person name="Foldi C."/>
            <person name="Dima B."/>
            <person name="Sanchez-Garcia M."/>
            <person name="Sanchez-Ramirez S."/>
            <person name="Szollosi G.J."/>
            <person name="Szarkandi J.G."/>
            <person name="Papp V."/>
            <person name="Albert L."/>
            <person name="Andreopoulos W."/>
            <person name="Angelini C."/>
            <person name="Antonin V."/>
            <person name="Barry K.W."/>
            <person name="Bougher N.L."/>
            <person name="Buchanan P."/>
            <person name="Buyck B."/>
            <person name="Bense V."/>
            <person name="Catcheside P."/>
            <person name="Chovatia M."/>
            <person name="Cooper J."/>
            <person name="Damon W."/>
            <person name="Desjardin D."/>
            <person name="Finy P."/>
            <person name="Geml J."/>
            <person name="Haridas S."/>
            <person name="Hughes K."/>
            <person name="Justo A."/>
            <person name="Karasinski D."/>
            <person name="Kautmanova I."/>
            <person name="Kiss B."/>
            <person name="Kocsube S."/>
            <person name="Kotiranta H."/>
            <person name="LaButti K.M."/>
            <person name="Lechner B.E."/>
            <person name="Liimatainen K."/>
            <person name="Lipzen A."/>
            <person name="Lukacs Z."/>
            <person name="Mihaltcheva S."/>
            <person name="Morgado L.N."/>
            <person name="Niskanen T."/>
            <person name="Noordeloos M.E."/>
            <person name="Ohm R.A."/>
            <person name="Ortiz-Santana B."/>
            <person name="Ovrebo C."/>
            <person name="Racz N."/>
            <person name="Riley R."/>
            <person name="Savchenko A."/>
            <person name="Shiryaev A."/>
            <person name="Soop K."/>
            <person name="Spirin V."/>
            <person name="Szebenyi C."/>
            <person name="Tomsovsky M."/>
            <person name="Tulloss R.E."/>
            <person name="Uehling J."/>
            <person name="Grigoriev I.V."/>
            <person name="Vagvolgyi C."/>
            <person name="Papp T."/>
            <person name="Martin F.M."/>
            <person name="Miettinen O."/>
            <person name="Hibbett D.S."/>
            <person name="Nagy L.G."/>
        </authorList>
    </citation>
    <scope>NUCLEOTIDE SEQUENCE [LARGE SCALE GENOMIC DNA]</scope>
    <source>
        <strain evidence="2 3">CBS 166.37</strain>
    </source>
</reference>